<name>A0ACC3MRS0_9PEZI</name>
<protein>
    <submittedName>
        <fullName evidence="1">Uncharacterized protein</fullName>
    </submittedName>
</protein>
<evidence type="ECO:0000313" key="2">
    <source>
        <dbReference type="Proteomes" id="UP001281147"/>
    </source>
</evidence>
<dbReference type="Proteomes" id="UP001281147">
    <property type="component" value="Unassembled WGS sequence"/>
</dbReference>
<reference evidence="1" key="1">
    <citation type="submission" date="2023-07" db="EMBL/GenBank/DDBJ databases">
        <title>Black Yeasts Isolated from many extreme environments.</title>
        <authorList>
            <person name="Coleine C."/>
            <person name="Stajich J.E."/>
            <person name="Selbmann L."/>
        </authorList>
    </citation>
    <scope>NUCLEOTIDE SEQUENCE</scope>
    <source>
        <strain evidence="1">CCFEE 5714</strain>
    </source>
</reference>
<proteinExistence type="predicted"/>
<gene>
    <name evidence="1" type="ORF">LTR37_015110</name>
</gene>
<accession>A0ACC3MRS0</accession>
<sequence>MSALSKEDRAGMQDAWALLKKARAFNFRQQENVIFNNSSSNNFIEVFRAPEEALTLVFTLMAYPAGIVWVLFTLCIICSGSTPGFTLHEKREVPLTHFDERQRIGRDVLLPMRIGLKQNENSIANAESWLIPVSDPDSINYGRFWAQNDIVEAFQPSDESFTAVARWLSDYGILKFTHSDNKLWLAFDAPAAQMEQMFRTKYYVHSPSGDSFAAACDEYYLPDDIRQHVDYITPGIKATDITKRLADSQVRRDACKCFAKAASALATLMKVTPRS</sequence>
<comment type="caution">
    <text evidence="1">The sequence shown here is derived from an EMBL/GenBank/DDBJ whole genome shotgun (WGS) entry which is preliminary data.</text>
</comment>
<evidence type="ECO:0000313" key="1">
    <source>
        <dbReference type="EMBL" id="KAK3702135.1"/>
    </source>
</evidence>
<organism evidence="1 2">
    <name type="scientific">Vermiconidia calcicola</name>
    <dbReference type="NCBI Taxonomy" id="1690605"/>
    <lineage>
        <taxon>Eukaryota</taxon>
        <taxon>Fungi</taxon>
        <taxon>Dikarya</taxon>
        <taxon>Ascomycota</taxon>
        <taxon>Pezizomycotina</taxon>
        <taxon>Dothideomycetes</taxon>
        <taxon>Dothideomycetidae</taxon>
        <taxon>Mycosphaerellales</taxon>
        <taxon>Extremaceae</taxon>
        <taxon>Vermiconidia</taxon>
    </lineage>
</organism>
<keyword evidence="2" id="KW-1185">Reference proteome</keyword>
<dbReference type="EMBL" id="JAUTXU010000165">
    <property type="protein sequence ID" value="KAK3702135.1"/>
    <property type="molecule type" value="Genomic_DNA"/>
</dbReference>